<name>A0A3M8C916_9BACL</name>
<reference evidence="1 2" key="1">
    <citation type="submission" date="2018-10" db="EMBL/GenBank/DDBJ databases">
        <title>Phylogenomics of Brevibacillus.</title>
        <authorList>
            <person name="Dunlap C."/>
        </authorList>
    </citation>
    <scope>NUCLEOTIDE SEQUENCE [LARGE SCALE GENOMIC DNA]</scope>
    <source>
        <strain evidence="1 2">JCM 15085</strain>
    </source>
</reference>
<evidence type="ECO:0000313" key="1">
    <source>
        <dbReference type="EMBL" id="RNB72158.1"/>
    </source>
</evidence>
<dbReference type="AlphaFoldDB" id="A0A3M8C916"/>
<organism evidence="1 2">
    <name type="scientific">Brevibacillus panacihumi</name>
    <dbReference type="NCBI Taxonomy" id="497735"/>
    <lineage>
        <taxon>Bacteria</taxon>
        <taxon>Bacillati</taxon>
        <taxon>Bacillota</taxon>
        <taxon>Bacilli</taxon>
        <taxon>Bacillales</taxon>
        <taxon>Paenibacillaceae</taxon>
        <taxon>Brevibacillus</taxon>
    </lineage>
</organism>
<dbReference type="RefSeq" id="WP_122915223.1">
    <property type="nucleotide sequence ID" value="NZ_RHHT01000062.1"/>
</dbReference>
<protein>
    <submittedName>
        <fullName evidence="1">Uncharacterized protein</fullName>
    </submittedName>
</protein>
<accession>A0A3M8C916</accession>
<dbReference type="EMBL" id="RHHT01000062">
    <property type="protein sequence ID" value="RNB72158.1"/>
    <property type="molecule type" value="Genomic_DNA"/>
</dbReference>
<gene>
    <name evidence="1" type="ORF">EDM58_21885</name>
</gene>
<proteinExistence type="predicted"/>
<comment type="caution">
    <text evidence="1">The sequence shown here is derived from an EMBL/GenBank/DDBJ whole genome shotgun (WGS) entry which is preliminary data.</text>
</comment>
<dbReference type="Proteomes" id="UP000281915">
    <property type="component" value="Unassembled WGS sequence"/>
</dbReference>
<evidence type="ECO:0000313" key="2">
    <source>
        <dbReference type="Proteomes" id="UP000281915"/>
    </source>
</evidence>
<sequence length="234" mass="26272">MSIRVTVFHGENKAFLEIAKPNNKQVLQIIRGVFGVFGFGFPQDEQAKPISLPEAKENFVPKILSTELTNDSANTSEDSKSDNEIVTKMHSKQLPYVNSARTLSTPLGEKLGPLLGIVADKEVETNHPESAPPVDDQITKNESTNNDIKVINGLEHYRTRVYCKNAACGKRSNRWIPVKQKSIQCPHCKTIHVRRDATVQGFPNQDQFGNFFKADNLWIGNHKSHAERIKSPIR</sequence>